<protein>
    <submittedName>
        <fullName evidence="2">ADP-ribosylation factor GTPase-activating protein AGD14-like</fullName>
    </submittedName>
</protein>
<keyword evidence="3" id="KW-1185">Reference proteome</keyword>
<feature type="non-terminal residue" evidence="2">
    <location>
        <position position="1"/>
    </location>
</feature>
<evidence type="ECO:0000313" key="3">
    <source>
        <dbReference type="Proteomes" id="UP000265520"/>
    </source>
</evidence>
<dbReference type="Proteomes" id="UP000265520">
    <property type="component" value="Unassembled WGS sequence"/>
</dbReference>
<proteinExistence type="predicted"/>
<dbReference type="AlphaFoldDB" id="A0A392QLJ0"/>
<feature type="compositionally biased region" description="Polar residues" evidence="1">
    <location>
        <begin position="88"/>
        <end position="108"/>
    </location>
</feature>
<reference evidence="2 3" key="1">
    <citation type="journal article" date="2018" name="Front. Plant Sci.">
        <title>Red Clover (Trifolium pratense) and Zigzag Clover (T. medium) - A Picture of Genomic Similarities and Differences.</title>
        <authorList>
            <person name="Dluhosova J."/>
            <person name="Istvanek J."/>
            <person name="Nedelnik J."/>
            <person name="Repkova J."/>
        </authorList>
    </citation>
    <scope>NUCLEOTIDE SEQUENCE [LARGE SCALE GENOMIC DNA]</scope>
    <source>
        <strain evidence="3">cv. 10/8</strain>
        <tissue evidence="2">Leaf</tissue>
    </source>
</reference>
<accession>A0A392QLJ0</accession>
<comment type="caution">
    <text evidence="2">The sequence shown here is derived from an EMBL/GenBank/DDBJ whole genome shotgun (WGS) entry which is preliminary data.</text>
</comment>
<dbReference type="EMBL" id="LXQA010143129">
    <property type="protein sequence ID" value="MCI24712.1"/>
    <property type="molecule type" value="Genomic_DNA"/>
</dbReference>
<feature type="non-terminal residue" evidence="2">
    <location>
        <position position="129"/>
    </location>
</feature>
<organism evidence="2 3">
    <name type="scientific">Trifolium medium</name>
    <dbReference type="NCBI Taxonomy" id="97028"/>
    <lineage>
        <taxon>Eukaryota</taxon>
        <taxon>Viridiplantae</taxon>
        <taxon>Streptophyta</taxon>
        <taxon>Embryophyta</taxon>
        <taxon>Tracheophyta</taxon>
        <taxon>Spermatophyta</taxon>
        <taxon>Magnoliopsida</taxon>
        <taxon>eudicotyledons</taxon>
        <taxon>Gunneridae</taxon>
        <taxon>Pentapetalae</taxon>
        <taxon>rosids</taxon>
        <taxon>fabids</taxon>
        <taxon>Fabales</taxon>
        <taxon>Fabaceae</taxon>
        <taxon>Papilionoideae</taxon>
        <taxon>50 kb inversion clade</taxon>
        <taxon>NPAAA clade</taxon>
        <taxon>Hologalegina</taxon>
        <taxon>IRL clade</taxon>
        <taxon>Trifolieae</taxon>
        <taxon>Trifolium</taxon>
    </lineage>
</organism>
<evidence type="ECO:0000256" key="1">
    <source>
        <dbReference type="SAM" id="MobiDB-lite"/>
    </source>
</evidence>
<sequence length="129" mass="13162">QQTSVPQPVLQQGNSSDDNWASFDVASEAKANPSASNLNPLESELSQLSVPASLPSHASGVQGPNPPSVASVPFPGLATVSSLNNVGHWASSQHQQPTFPTVASQQFPPSVGSAPSHVPSVPTGQGHPN</sequence>
<evidence type="ECO:0000313" key="2">
    <source>
        <dbReference type="EMBL" id="MCI24712.1"/>
    </source>
</evidence>
<feature type="region of interest" description="Disordered" evidence="1">
    <location>
        <begin position="88"/>
        <end position="129"/>
    </location>
</feature>
<feature type="compositionally biased region" description="Polar residues" evidence="1">
    <location>
        <begin position="1"/>
        <end position="19"/>
    </location>
</feature>
<feature type="region of interest" description="Disordered" evidence="1">
    <location>
        <begin position="1"/>
        <end position="75"/>
    </location>
</feature>
<name>A0A392QLJ0_9FABA</name>
<feature type="compositionally biased region" description="Polar residues" evidence="1">
    <location>
        <begin position="33"/>
        <end position="50"/>
    </location>
</feature>